<keyword evidence="3" id="KW-1185">Reference proteome</keyword>
<keyword evidence="1" id="KW-1133">Transmembrane helix</keyword>
<protein>
    <recommendedName>
        <fullName evidence="4">O-antigen ligase-like membrane protein</fullName>
    </recommendedName>
</protein>
<name>A0ABW7MKM2_9FLAO</name>
<evidence type="ECO:0000256" key="1">
    <source>
        <dbReference type="SAM" id="Phobius"/>
    </source>
</evidence>
<feature type="transmembrane region" description="Helical" evidence="1">
    <location>
        <begin position="79"/>
        <end position="97"/>
    </location>
</feature>
<dbReference type="Proteomes" id="UP001610104">
    <property type="component" value="Unassembled WGS sequence"/>
</dbReference>
<sequence length="284" mass="33001">MNLFRTRYGRDNFLELIALLFLILNYRLPTLNIKYKKVIFFILATSFVLYFSRTMFIIILLLGLSFFGYTRITRKGIKYFGTLIILLLGLYAYLLSIEIDRDNEGTLSKFMYKLKIAPAEIFLTEIDVNNHAELWDHWRGYEVLKAIESLNNDGPLSWVFGRGFGSTVDLGFKAPLDDEGEGMRFISLLHNAYGFILYKSGVLGLLSFFLFLLILYYRPIMHGQLELNRINNIILGFSFFYLISTLVISGIYNPRDNLTLILGGIIFLRDHQIKLEFENSNNRN</sequence>
<proteinExistence type="predicted"/>
<comment type="caution">
    <text evidence="2">The sequence shown here is derived from an EMBL/GenBank/DDBJ whole genome shotgun (WGS) entry which is preliminary data.</text>
</comment>
<evidence type="ECO:0000313" key="3">
    <source>
        <dbReference type="Proteomes" id="UP001610104"/>
    </source>
</evidence>
<feature type="transmembrane region" description="Helical" evidence="1">
    <location>
        <begin position="12"/>
        <end position="28"/>
    </location>
</feature>
<feature type="transmembrane region" description="Helical" evidence="1">
    <location>
        <begin position="40"/>
        <end position="67"/>
    </location>
</feature>
<evidence type="ECO:0008006" key="4">
    <source>
        <dbReference type="Google" id="ProtNLM"/>
    </source>
</evidence>
<feature type="transmembrane region" description="Helical" evidence="1">
    <location>
        <begin position="230"/>
        <end position="252"/>
    </location>
</feature>
<organism evidence="2 3">
    <name type="scientific">Gaetbulibacter aquiaggeris</name>
    <dbReference type="NCBI Taxonomy" id="1735373"/>
    <lineage>
        <taxon>Bacteria</taxon>
        <taxon>Pseudomonadati</taxon>
        <taxon>Bacteroidota</taxon>
        <taxon>Flavobacteriia</taxon>
        <taxon>Flavobacteriales</taxon>
        <taxon>Flavobacteriaceae</taxon>
        <taxon>Gaetbulibacter</taxon>
    </lineage>
</organism>
<dbReference type="EMBL" id="JBAWKC010000001">
    <property type="protein sequence ID" value="MFH6767364.1"/>
    <property type="molecule type" value="Genomic_DNA"/>
</dbReference>
<reference evidence="2 3" key="1">
    <citation type="submission" date="2024-02" db="EMBL/GenBank/DDBJ databases">
        <title>A Gaetbulibacter species isolated from tidal flats and genomic insights of their niches.</title>
        <authorList>
            <person name="Ye Y."/>
        </authorList>
    </citation>
    <scope>NUCLEOTIDE SEQUENCE [LARGE SCALE GENOMIC DNA]</scope>
    <source>
        <strain evidence="2 3">KEM-8</strain>
    </source>
</reference>
<accession>A0ABW7MKM2</accession>
<dbReference type="RefSeq" id="WP_395436650.1">
    <property type="nucleotide sequence ID" value="NZ_JBAWKC010000001.1"/>
</dbReference>
<feature type="transmembrane region" description="Helical" evidence="1">
    <location>
        <begin position="196"/>
        <end position="218"/>
    </location>
</feature>
<keyword evidence="1" id="KW-0472">Membrane</keyword>
<evidence type="ECO:0000313" key="2">
    <source>
        <dbReference type="EMBL" id="MFH6767364.1"/>
    </source>
</evidence>
<gene>
    <name evidence="2" type="ORF">V8G56_01345</name>
</gene>
<keyword evidence="1" id="KW-0812">Transmembrane</keyword>